<dbReference type="PANTHER" id="PTHR38765:SF1">
    <property type="entry name" value="DUF484 DOMAIN-CONTAINING PROTEIN"/>
    <property type="match status" value="1"/>
</dbReference>
<sequence length="234" mass="25795">MGMSTQQPEQRPEGPVSDDNAVAEYLLAHPDFLRRRRDVLAALDIPHDVSPAVSLIERQVAVLSEEASQLRGRLDELLRVARDNDRLADQLHRFTLELLAADGLERVLVTLRDGLRHDFRADVVQVVLVGSGLPAVDVPVLAADDPAALRLWEAFPDARPRVGRLDRESLDLVFGDHAEGLRSAAVVPLDEPPLRGLIAIGSRDPERYCADHGTVFLERLGAVAARVLRQAMPR</sequence>
<dbReference type="EMBL" id="QFFI01000011">
    <property type="protein sequence ID" value="PWG63417.1"/>
    <property type="molecule type" value="Genomic_DNA"/>
</dbReference>
<dbReference type="AlphaFoldDB" id="A0A2U2N2Y6"/>
<dbReference type="Proteomes" id="UP000245474">
    <property type="component" value="Unassembled WGS sequence"/>
</dbReference>
<comment type="caution">
    <text evidence="1">The sequence shown here is derived from an EMBL/GenBank/DDBJ whole genome shotgun (WGS) entry which is preliminary data.</text>
</comment>
<dbReference type="PANTHER" id="PTHR38765">
    <property type="entry name" value="DUF484 DOMAIN-CONTAINING PROTEIN"/>
    <property type="match status" value="1"/>
</dbReference>
<protein>
    <submittedName>
        <fullName evidence="1">DUF484 domain-containing protein</fullName>
    </submittedName>
</protein>
<dbReference type="InterPro" id="IPR029016">
    <property type="entry name" value="GAF-like_dom_sf"/>
</dbReference>
<proteinExistence type="predicted"/>
<dbReference type="Gene3D" id="3.30.450.40">
    <property type="match status" value="1"/>
</dbReference>
<dbReference type="InterPro" id="IPR007435">
    <property type="entry name" value="DUF484"/>
</dbReference>
<name>A0A2U2N2Y6_9GAMM</name>
<gene>
    <name evidence="1" type="ORF">DEM34_08905</name>
</gene>
<reference evidence="1 2" key="1">
    <citation type="submission" date="2018-05" db="EMBL/GenBank/DDBJ databases">
        <title>Spiribacter halobius sp. nov., a moderately halophilic bacterium isolated from marine solar saltern.</title>
        <authorList>
            <person name="Zheng W.-S."/>
            <person name="Lu D.-C."/>
            <person name="Du Z.-J."/>
        </authorList>
    </citation>
    <scope>NUCLEOTIDE SEQUENCE [LARGE SCALE GENOMIC DNA]</scope>
    <source>
        <strain evidence="1 2">E85</strain>
    </source>
</reference>
<dbReference type="Pfam" id="PF04340">
    <property type="entry name" value="DUF484"/>
    <property type="match status" value="1"/>
</dbReference>
<evidence type="ECO:0000313" key="2">
    <source>
        <dbReference type="Proteomes" id="UP000245474"/>
    </source>
</evidence>
<organism evidence="1 2">
    <name type="scientific">Sediminicurvatus halobius</name>
    <dbReference type="NCBI Taxonomy" id="2182432"/>
    <lineage>
        <taxon>Bacteria</taxon>
        <taxon>Pseudomonadati</taxon>
        <taxon>Pseudomonadota</taxon>
        <taxon>Gammaproteobacteria</taxon>
        <taxon>Chromatiales</taxon>
        <taxon>Ectothiorhodospiraceae</taxon>
        <taxon>Sediminicurvatus</taxon>
    </lineage>
</organism>
<evidence type="ECO:0000313" key="1">
    <source>
        <dbReference type="EMBL" id="PWG63417.1"/>
    </source>
</evidence>
<keyword evidence="2" id="KW-1185">Reference proteome</keyword>
<accession>A0A2U2N2Y6</accession>